<organism evidence="2 3">
    <name type="scientific">Pseudomyxococcus hansupus</name>
    <dbReference type="NCBI Taxonomy" id="1297742"/>
    <lineage>
        <taxon>Bacteria</taxon>
        <taxon>Pseudomonadati</taxon>
        <taxon>Myxococcota</taxon>
        <taxon>Myxococcia</taxon>
        <taxon>Myxococcales</taxon>
        <taxon>Cystobacterineae</taxon>
        <taxon>Myxococcaceae</taxon>
        <taxon>Pseudomyxococcus</taxon>
    </lineage>
</organism>
<feature type="domain" description="RNA polymerase sigma factor 70 region 4 type 2" evidence="1">
    <location>
        <begin position="1"/>
        <end position="33"/>
    </location>
</feature>
<evidence type="ECO:0000313" key="2">
    <source>
        <dbReference type="EMBL" id="AKQ69555.1"/>
    </source>
</evidence>
<dbReference type="STRING" id="1297742.A176_006467"/>
<proteinExistence type="predicted"/>
<dbReference type="AlphaFoldDB" id="A0A0H4X7J0"/>
<reference evidence="2 3" key="1">
    <citation type="journal article" date="2016" name="PLoS ONE">
        <title>Complete Genome Sequence and Comparative Genomics of a Novel Myxobacterium Myxococcus hansupus.</title>
        <authorList>
            <person name="Sharma G."/>
            <person name="Narwani T."/>
            <person name="Subramanian S."/>
        </authorList>
    </citation>
    <scope>NUCLEOTIDE SEQUENCE [LARGE SCALE GENOMIC DNA]</scope>
    <source>
        <strain evidence="3">mixupus</strain>
    </source>
</reference>
<keyword evidence="3" id="KW-1185">Reference proteome</keyword>
<dbReference type="InterPro" id="IPR036388">
    <property type="entry name" value="WH-like_DNA-bd_sf"/>
</dbReference>
<dbReference type="Proteomes" id="UP000009026">
    <property type="component" value="Chromosome"/>
</dbReference>
<name>A0A0H4X7J0_9BACT</name>
<dbReference type="KEGG" id="mym:A176_006467"/>
<accession>A0A0H4X7J0</accession>
<dbReference type="Gene3D" id="1.10.10.10">
    <property type="entry name" value="Winged helix-like DNA-binding domain superfamily/Winged helix DNA-binding domain"/>
    <property type="match status" value="1"/>
</dbReference>
<sequence length="43" mass="5395">MRYFDDLSEWEIAQRLGIDYAAARKRVQRARDKFFDEFHQRCR</sequence>
<dbReference type="GO" id="GO:0006352">
    <property type="term" value="P:DNA-templated transcription initiation"/>
    <property type="evidence" value="ECO:0007669"/>
    <property type="project" value="InterPro"/>
</dbReference>
<evidence type="ECO:0000313" key="3">
    <source>
        <dbReference type="Proteomes" id="UP000009026"/>
    </source>
</evidence>
<evidence type="ECO:0000259" key="1">
    <source>
        <dbReference type="Pfam" id="PF08281"/>
    </source>
</evidence>
<gene>
    <name evidence="2" type="ORF">A176_006467</name>
</gene>
<protein>
    <recommendedName>
        <fullName evidence="1">RNA polymerase sigma factor 70 region 4 type 2 domain-containing protein</fullName>
    </recommendedName>
</protein>
<dbReference type="eggNOG" id="COG1595">
    <property type="taxonomic scope" value="Bacteria"/>
</dbReference>
<dbReference type="InterPro" id="IPR013249">
    <property type="entry name" value="RNA_pol_sigma70_r4_t2"/>
</dbReference>
<dbReference type="SUPFAM" id="SSF88659">
    <property type="entry name" value="Sigma3 and sigma4 domains of RNA polymerase sigma factors"/>
    <property type="match status" value="1"/>
</dbReference>
<dbReference type="EMBL" id="CP012109">
    <property type="protein sequence ID" value="AKQ69555.1"/>
    <property type="molecule type" value="Genomic_DNA"/>
</dbReference>
<dbReference type="InterPro" id="IPR013324">
    <property type="entry name" value="RNA_pol_sigma_r3/r4-like"/>
</dbReference>
<dbReference type="GO" id="GO:0003677">
    <property type="term" value="F:DNA binding"/>
    <property type="evidence" value="ECO:0007669"/>
    <property type="project" value="InterPro"/>
</dbReference>
<dbReference type="PATRIC" id="fig|1297742.4.peg.6556"/>
<dbReference type="Pfam" id="PF08281">
    <property type="entry name" value="Sigma70_r4_2"/>
    <property type="match status" value="1"/>
</dbReference>
<dbReference type="GO" id="GO:0016987">
    <property type="term" value="F:sigma factor activity"/>
    <property type="evidence" value="ECO:0007669"/>
    <property type="project" value="InterPro"/>
</dbReference>